<dbReference type="AlphaFoldDB" id="A0A850QD52"/>
<evidence type="ECO:0000256" key="1">
    <source>
        <dbReference type="SAM" id="MobiDB-lite"/>
    </source>
</evidence>
<sequence length="145" mass="15262">MKILSKNIWVSALGMLLISGATFAQTSAKTDPVPPKVEKLEEISASEAALSVGKPEPRNKVTEKRNNAGKVTEVQVKSGKSNYTLKADPEVGNTPKGTASTNRAPQWTVMEFGGKKETKEAPEPLPVLPPAPKKAAPASAASANK</sequence>
<protein>
    <recommendedName>
        <fullName evidence="5">DUF2782 domain-containing protein</fullName>
    </recommendedName>
</protein>
<proteinExistence type="predicted"/>
<evidence type="ECO:0000256" key="2">
    <source>
        <dbReference type="SAM" id="SignalP"/>
    </source>
</evidence>
<evidence type="ECO:0000313" key="3">
    <source>
        <dbReference type="EMBL" id="NVO77501.1"/>
    </source>
</evidence>
<dbReference type="RefSeq" id="WP_176802765.1">
    <property type="nucleotide sequence ID" value="NZ_JABXYJ010000003.1"/>
</dbReference>
<feature type="compositionally biased region" description="Pro residues" evidence="1">
    <location>
        <begin position="123"/>
        <end position="132"/>
    </location>
</feature>
<feature type="compositionally biased region" description="Polar residues" evidence="1">
    <location>
        <begin position="95"/>
        <end position="105"/>
    </location>
</feature>
<evidence type="ECO:0000313" key="4">
    <source>
        <dbReference type="Proteomes" id="UP000588051"/>
    </source>
</evidence>
<keyword evidence="2" id="KW-0732">Signal</keyword>
<keyword evidence="4" id="KW-1185">Reference proteome</keyword>
<name>A0A850QD52_9BURK</name>
<feature type="compositionally biased region" description="Basic and acidic residues" evidence="1">
    <location>
        <begin position="113"/>
        <end position="122"/>
    </location>
</feature>
<feature type="compositionally biased region" description="Basic and acidic residues" evidence="1">
    <location>
        <begin position="55"/>
        <end position="66"/>
    </location>
</feature>
<comment type="caution">
    <text evidence="3">The sequence shown here is derived from an EMBL/GenBank/DDBJ whole genome shotgun (WGS) entry which is preliminary data.</text>
</comment>
<feature type="chain" id="PRO_5033005142" description="DUF2782 domain-containing protein" evidence="2">
    <location>
        <begin position="25"/>
        <end position="145"/>
    </location>
</feature>
<organism evidence="3 4">
    <name type="scientific">Undibacterium oligocarboniphilum</name>
    <dbReference type="NCBI Taxonomy" id="666702"/>
    <lineage>
        <taxon>Bacteria</taxon>
        <taxon>Pseudomonadati</taxon>
        <taxon>Pseudomonadota</taxon>
        <taxon>Betaproteobacteria</taxon>
        <taxon>Burkholderiales</taxon>
        <taxon>Oxalobacteraceae</taxon>
        <taxon>Undibacterium</taxon>
    </lineage>
</organism>
<reference evidence="3 4" key="1">
    <citation type="submission" date="2020-06" db="EMBL/GenBank/DDBJ databases">
        <authorList>
            <person name="Qiu C."/>
            <person name="Liu Z."/>
        </authorList>
    </citation>
    <scope>NUCLEOTIDE SEQUENCE [LARGE SCALE GENOMIC DNA]</scope>
    <source>
        <strain evidence="3 4">EM 1</strain>
    </source>
</reference>
<dbReference type="EMBL" id="JABXYJ010000003">
    <property type="protein sequence ID" value="NVO77501.1"/>
    <property type="molecule type" value="Genomic_DNA"/>
</dbReference>
<feature type="signal peptide" evidence="2">
    <location>
        <begin position="1"/>
        <end position="24"/>
    </location>
</feature>
<gene>
    <name evidence="3" type="ORF">HV832_06620</name>
</gene>
<feature type="compositionally biased region" description="Low complexity" evidence="1">
    <location>
        <begin position="133"/>
        <end position="145"/>
    </location>
</feature>
<feature type="region of interest" description="Disordered" evidence="1">
    <location>
        <begin position="48"/>
        <end position="145"/>
    </location>
</feature>
<dbReference type="Proteomes" id="UP000588051">
    <property type="component" value="Unassembled WGS sequence"/>
</dbReference>
<accession>A0A850QD52</accession>
<evidence type="ECO:0008006" key="5">
    <source>
        <dbReference type="Google" id="ProtNLM"/>
    </source>
</evidence>